<feature type="compositionally biased region" description="Acidic residues" evidence="1">
    <location>
        <begin position="60"/>
        <end position="70"/>
    </location>
</feature>
<evidence type="ECO:0000313" key="3">
    <source>
        <dbReference type="Proteomes" id="UP000187013"/>
    </source>
</evidence>
<proteinExistence type="predicted"/>
<feature type="region of interest" description="Disordered" evidence="1">
    <location>
        <begin position="1"/>
        <end position="24"/>
    </location>
</feature>
<dbReference type="Proteomes" id="UP000187013">
    <property type="component" value="Unassembled WGS sequence"/>
</dbReference>
<reference evidence="2 3" key="1">
    <citation type="submission" date="2016-08" db="EMBL/GenBank/DDBJ databases">
        <title>Draft genome sequence of allopolyploid Zygosaccharomyces rouxii.</title>
        <authorList>
            <person name="Watanabe J."/>
            <person name="Uehara K."/>
            <person name="Mogi Y."/>
            <person name="Tsukioka Y."/>
        </authorList>
    </citation>
    <scope>NUCLEOTIDE SEQUENCE [LARGE SCALE GENOMIC DNA]</scope>
    <source>
        <strain evidence="2 3">NBRC 110957</strain>
    </source>
</reference>
<accession>A0A1Q3ADY7</accession>
<dbReference type="EMBL" id="BDGX01000037">
    <property type="protein sequence ID" value="GAV53881.1"/>
    <property type="molecule type" value="Genomic_DNA"/>
</dbReference>
<protein>
    <submittedName>
        <fullName evidence="2">Uncharacterized protein</fullName>
    </submittedName>
</protein>
<evidence type="ECO:0000313" key="2">
    <source>
        <dbReference type="EMBL" id="GAV53881.1"/>
    </source>
</evidence>
<feature type="region of interest" description="Disordered" evidence="1">
    <location>
        <begin position="60"/>
        <end position="93"/>
    </location>
</feature>
<dbReference type="OrthoDB" id="10442089at2759"/>
<evidence type="ECO:0000256" key="1">
    <source>
        <dbReference type="SAM" id="MobiDB-lite"/>
    </source>
</evidence>
<comment type="caution">
    <text evidence="2">The sequence shown here is derived from an EMBL/GenBank/DDBJ whole genome shotgun (WGS) entry which is preliminary data.</text>
</comment>
<sequence>MSVGGESHKTTKMPTDMNMKEEESQSTLSWLFGSIVSGVKNFNDTLTDFVKTIDVVDADTDTDADDEDSSDASKPAKKQGSELKEENLVQPQK</sequence>
<name>A0A1Q3ADY7_ZYGRO</name>
<organism evidence="2 3">
    <name type="scientific">Zygosaccharomyces rouxii</name>
    <dbReference type="NCBI Taxonomy" id="4956"/>
    <lineage>
        <taxon>Eukaryota</taxon>
        <taxon>Fungi</taxon>
        <taxon>Dikarya</taxon>
        <taxon>Ascomycota</taxon>
        <taxon>Saccharomycotina</taxon>
        <taxon>Saccharomycetes</taxon>
        <taxon>Saccharomycetales</taxon>
        <taxon>Saccharomycetaceae</taxon>
        <taxon>Zygosaccharomyces</taxon>
    </lineage>
</organism>
<gene>
    <name evidence="2" type="ORF">ZYGR_0AK03830</name>
</gene>
<dbReference type="AlphaFoldDB" id="A0A1Q3ADY7"/>